<protein>
    <recommendedName>
        <fullName evidence="4">NfeD-like C-terminal domain-containing protein</fullName>
    </recommendedName>
</protein>
<feature type="transmembrane region" description="Helical" evidence="1">
    <location>
        <begin position="80"/>
        <end position="97"/>
    </location>
</feature>
<gene>
    <name evidence="2" type="ORF">HNQ39_000022</name>
</gene>
<sequence length="186" mass="19437">MLYQVLFTVGGLGLLVQAVLGSAHHDGDATSDSGHSGHSDHSLPDDGGHFWLLFLSPLRLFGFSLGMGGAGLALESALKLPPVLVFGLALLAGWLFYRAVIKPLMALVLHFASKPATMLSGAVGQEATADSRFDATGRGIITLVVDGHLVRLLATLEGSPEAVEAGEKLVVIAIDMRRNTATVAKL</sequence>
<accession>A0A7W9SKH0</accession>
<evidence type="ECO:0000313" key="3">
    <source>
        <dbReference type="Proteomes" id="UP000520814"/>
    </source>
</evidence>
<dbReference type="RefSeq" id="WP_184191674.1">
    <property type="nucleotide sequence ID" value="NZ_JACHGW010000001.1"/>
</dbReference>
<keyword evidence="1" id="KW-0472">Membrane</keyword>
<dbReference type="AlphaFoldDB" id="A0A7W9SKH0"/>
<keyword evidence="3" id="KW-1185">Reference proteome</keyword>
<dbReference type="EMBL" id="JACHGW010000001">
    <property type="protein sequence ID" value="MBB6048260.1"/>
    <property type="molecule type" value="Genomic_DNA"/>
</dbReference>
<name>A0A7W9SKH0_ARMRO</name>
<keyword evidence="1" id="KW-1133">Transmembrane helix</keyword>
<feature type="transmembrane region" description="Helical" evidence="1">
    <location>
        <begin position="50"/>
        <end position="73"/>
    </location>
</feature>
<evidence type="ECO:0000256" key="1">
    <source>
        <dbReference type="SAM" id="Phobius"/>
    </source>
</evidence>
<keyword evidence="1" id="KW-0812">Transmembrane</keyword>
<organism evidence="2 3">
    <name type="scientific">Armatimonas rosea</name>
    <dbReference type="NCBI Taxonomy" id="685828"/>
    <lineage>
        <taxon>Bacteria</taxon>
        <taxon>Bacillati</taxon>
        <taxon>Armatimonadota</taxon>
        <taxon>Armatimonadia</taxon>
        <taxon>Armatimonadales</taxon>
        <taxon>Armatimonadaceae</taxon>
        <taxon>Armatimonas</taxon>
    </lineage>
</organism>
<comment type="caution">
    <text evidence="2">The sequence shown here is derived from an EMBL/GenBank/DDBJ whole genome shotgun (WGS) entry which is preliminary data.</text>
</comment>
<dbReference type="Proteomes" id="UP000520814">
    <property type="component" value="Unassembled WGS sequence"/>
</dbReference>
<evidence type="ECO:0008006" key="4">
    <source>
        <dbReference type="Google" id="ProtNLM"/>
    </source>
</evidence>
<reference evidence="2 3" key="1">
    <citation type="submission" date="2020-08" db="EMBL/GenBank/DDBJ databases">
        <title>Genomic Encyclopedia of Type Strains, Phase IV (KMG-IV): sequencing the most valuable type-strain genomes for metagenomic binning, comparative biology and taxonomic classification.</title>
        <authorList>
            <person name="Goeker M."/>
        </authorList>
    </citation>
    <scope>NUCLEOTIDE SEQUENCE [LARGE SCALE GENOMIC DNA]</scope>
    <source>
        <strain evidence="2 3">DSM 23562</strain>
    </source>
</reference>
<proteinExistence type="predicted"/>
<evidence type="ECO:0000313" key="2">
    <source>
        <dbReference type="EMBL" id="MBB6048260.1"/>
    </source>
</evidence>